<keyword evidence="6" id="KW-0472">Membrane</keyword>
<name>A0A8J6KIF1_ELECQ</name>
<dbReference type="InterPro" id="IPR019533">
    <property type="entry name" value="Peptidase_S26"/>
</dbReference>
<sequence>MMAQVFGRKDIRAFISGFFGAASVIVTFRDRVATVATVDGVSMQPSLNPDERYVSDVVLLSRWSVQSYEVQRGDIVSLVR</sequence>
<dbReference type="CDD" id="cd06530">
    <property type="entry name" value="S26_SPase_I"/>
    <property type="match status" value="1"/>
</dbReference>
<keyword evidence="3" id="KW-0812">Transmembrane</keyword>
<organism evidence="7 8">
    <name type="scientific">Eleutherodactylus coqui</name>
    <name type="common">Puerto Rican coqui</name>
    <dbReference type="NCBI Taxonomy" id="57060"/>
    <lineage>
        <taxon>Eukaryota</taxon>
        <taxon>Metazoa</taxon>
        <taxon>Chordata</taxon>
        <taxon>Craniata</taxon>
        <taxon>Vertebrata</taxon>
        <taxon>Euteleostomi</taxon>
        <taxon>Amphibia</taxon>
        <taxon>Batrachia</taxon>
        <taxon>Anura</taxon>
        <taxon>Neobatrachia</taxon>
        <taxon>Hyloidea</taxon>
        <taxon>Eleutherodactylidae</taxon>
        <taxon>Eleutherodactylinae</taxon>
        <taxon>Eleutherodactylus</taxon>
        <taxon>Eleutherodactylus</taxon>
    </lineage>
</organism>
<dbReference type="InterPro" id="IPR037730">
    <property type="entry name" value="IMP2"/>
</dbReference>
<comment type="caution">
    <text evidence="7">The sequence shown here is derived from an EMBL/GenBank/DDBJ whole genome shotgun (WGS) entry which is preliminary data.</text>
</comment>
<dbReference type="GO" id="GO:0042720">
    <property type="term" value="C:mitochondrial inner membrane peptidase complex"/>
    <property type="evidence" value="ECO:0007669"/>
    <property type="project" value="InterPro"/>
</dbReference>
<accession>A0A8J6KIF1</accession>
<keyword evidence="4" id="KW-0378">Hydrolase</keyword>
<keyword evidence="8" id="KW-1185">Reference proteome</keyword>
<gene>
    <name evidence="7" type="ORF">GDO78_005863</name>
</gene>
<evidence type="ECO:0000256" key="5">
    <source>
        <dbReference type="ARBA" id="ARBA00022989"/>
    </source>
</evidence>
<evidence type="ECO:0000256" key="4">
    <source>
        <dbReference type="ARBA" id="ARBA00022801"/>
    </source>
</evidence>
<dbReference type="GO" id="GO:0006627">
    <property type="term" value="P:protein processing involved in protein targeting to mitochondrion"/>
    <property type="evidence" value="ECO:0007669"/>
    <property type="project" value="InterPro"/>
</dbReference>
<evidence type="ECO:0000313" key="7">
    <source>
        <dbReference type="EMBL" id="KAG9490204.1"/>
    </source>
</evidence>
<dbReference type="InterPro" id="IPR036286">
    <property type="entry name" value="LexA/Signal_pep-like_sf"/>
</dbReference>
<dbReference type="Proteomes" id="UP000770717">
    <property type="component" value="Unassembled WGS sequence"/>
</dbReference>
<evidence type="ECO:0008006" key="9">
    <source>
        <dbReference type="Google" id="ProtNLM"/>
    </source>
</evidence>
<comment type="subcellular location">
    <subcellularLocation>
        <location evidence="1">Membrane</location>
        <topology evidence="1">Single-pass membrane protein</topology>
    </subcellularLocation>
</comment>
<evidence type="ECO:0000256" key="3">
    <source>
        <dbReference type="ARBA" id="ARBA00022692"/>
    </source>
</evidence>
<evidence type="ECO:0000313" key="8">
    <source>
        <dbReference type="Proteomes" id="UP000770717"/>
    </source>
</evidence>
<evidence type="ECO:0000256" key="2">
    <source>
        <dbReference type="ARBA" id="ARBA00022670"/>
    </source>
</evidence>
<dbReference type="PANTHER" id="PTHR46041:SF2">
    <property type="entry name" value="MITOCHONDRIAL INNER MEMBRANE PROTEASE SUBUNIT 2"/>
    <property type="match status" value="1"/>
</dbReference>
<dbReference type="GO" id="GO:0004252">
    <property type="term" value="F:serine-type endopeptidase activity"/>
    <property type="evidence" value="ECO:0007669"/>
    <property type="project" value="InterPro"/>
</dbReference>
<dbReference type="SUPFAM" id="SSF51306">
    <property type="entry name" value="LexA/Signal peptidase"/>
    <property type="match status" value="1"/>
</dbReference>
<keyword evidence="2" id="KW-0645">Protease</keyword>
<dbReference type="PANTHER" id="PTHR46041">
    <property type="entry name" value="MITOCHONDRIAL INNER MEMBRANE PROTEASE SUBUNIT 2"/>
    <property type="match status" value="1"/>
</dbReference>
<dbReference type="OrthoDB" id="9996127at2759"/>
<protein>
    <recommendedName>
        <fullName evidence="9">Mitochondrial inner membrane protease subunit 2</fullName>
    </recommendedName>
</protein>
<reference evidence="7" key="1">
    <citation type="thesis" date="2020" institute="ProQuest LLC" country="789 East Eisenhower Parkway, Ann Arbor, MI, USA">
        <title>Comparative Genomics and Chromosome Evolution.</title>
        <authorList>
            <person name="Mudd A.B."/>
        </authorList>
    </citation>
    <scope>NUCLEOTIDE SEQUENCE</scope>
    <source>
        <strain evidence="7">HN-11 Male</strain>
        <tissue evidence="7">Kidney and liver</tissue>
    </source>
</reference>
<evidence type="ECO:0000256" key="6">
    <source>
        <dbReference type="ARBA" id="ARBA00023136"/>
    </source>
</evidence>
<dbReference type="EMBL" id="WNTK01000002">
    <property type="protein sequence ID" value="KAG9490204.1"/>
    <property type="molecule type" value="Genomic_DNA"/>
</dbReference>
<proteinExistence type="predicted"/>
<dbReference type="AlphaFoldDB" id="A0A8J6KIF1"/>
<keyword evidence="5" id="KW-1133">Transmembrane helix</keyword>
<dbReference type="GO" id="GO:0006465">
    <property type="term" value="P:signal peptide processing"/>
    <property type="evidence" value="ECO:0007669"/>
    <property type="project" value="InterPro"/>
</dbReference>
<evidence type="ECO:0000256" key="1">
    <source>
        <dbReference type="ARBA" id="ARBA00004167"/>
    </source>
</evidence>